<proteinExistence type="predicted"/>
<dbReference type="Proteomes" id="UP001448207">
    <property type="component" value="Unassembled WGS sequence"/>
</dbReference>
<feature type="chain" id="PRO_5047090157" evidence="2">
    <location>
        <begin position="18"/>
        <end position="584"/>
    </location>
</feature>
<keyword evidence="4" id="KW-1185">Reference proteome</keyword>
<keyword evidence="2" id="KW-0732">Signal</keyword>
<feature type="region of interest" description="Disordered" evidence="1">
    <location>
        <begin position="253"/>
        <end position="292"/>
    </location>
</feature>
<gene>
    <name evidence="3" type="ORF">J3Q64DRAFT_1761152</name>
</gene>
<organism evidence="3 4">
    <name type="scientific">Phycomyces blakesleeanus</name>
    <dbReference type="NCBI Taxonomy" id="4837"/>
    <lineage>
        <taxon>Eukaryota</taxon>
        <taxon>Fungi</taxon>
        <taxon>Fungi incertae sedis</taxon>
        <taxon>Mucoromycota</taxon>
        <taxon>Mucoromycotina</taxon>
        <taxon>Mucoromycetes</taxon>
        <taxon>Mucorales</taxon>
        <taxon>Phycomycetaceae</taxon>
        <taxon>Phycomyces</taxon>
    </lineage>
</organism>
<evidence type="ECO:0000313" key="4">
    <source>
        <dbReference type="Proteomes" id="UP001448207"/>
    </source>
</evidence>
<feature type="compositionally biased region" description="Polar residues" evidence="1">
    <location>
        <begin position="389"/>
        <end position="407"/>
    </location>
</feature>
<feature type="region of interest" description="Disordered" evidence="1">
    <location>
        <begin position="376"/>
        <end position="407"/>
    </location>
</feature>
<evidence type="ECO:0000256" key="1">
    <source>
        <dbReference type="SAM" id="MobiDB-lite"/>
    </source>
</evidence>
<feature type="signal peptide" evidence="2">
    <location>
        <begin position="1"/>
        <end position="17"/>
    </location>
</feature>
<name>A0ABR3AQ50_PHYBL</name>
<feature type="compositionally biased region" description="Low complexity" evidence="1">
    <location>
        <begin position="166"/>
        <end position="176"/>
    </location>
</feature>
<sequence length="584" mass="63541">MFLFSWQPLLHLFISSADNNNGFYPVYMAMPEPSPMASTTSLNQSSPMNFGNPVNHPIEPRERAQSQGATYPPPHHRLSHSFVVTPSTAPAAATSHNQFPFGYPPPQAAVPVQNYGYPPPINATQNLCTPDITGYPFTNATQNHSTSDISNSSTNITQNQSTFDMINSSTSTTQNPAPTPTPTLAPAPVPTSKTPSHRRRDQSIRISTQNHIYSQSHNASSMFEIDGFTSPILPMEMPTPQAKKQNAYVNTINNAYPPQDSFPPPPSHRHNHRHQTPSSQTIRPVSTVGDLPTPPAEIIFSKPHEHIETINKAGPSDSVLSLIEDLQGHELLGNHSPVQKSGSVTVIEPKLLSRPSVKPFSGEDSENPFADSFAAEEPFEEESYESLSKPVSTGTSEPLSDNAQPVTRRYSQTKTILPAQLKQRQSTCATVVEPNFLSMAARSTTPVRRSENISSLEFTPTSWATKVPVSGSGSGSGLGPVSVPASGAILPPLKQKASGALVVEPRIFNVETQSPREHIPAIVYPTMNVRAGPPSHESYPTQNRQTITREVTLDDYYIKNIPFRSSVANKSLPSVPDGLLNPKY</sequence>
<protein>
    <submittedName>
        <fullName evidence="3">Uncharacterized protein</fullName>
    </submittedName>
</protein>
<accession>A0ABR3AQ50</accession>
<feature type="compositionally biased region" description="Pro residues" evidence="1">
    <location>
        <begin position="177"/>
        <end position="189"/>
    </location>
</feature>
<reference evidence="3 4" key="1">
    <citation type="submission" date="2024-04" db="EMBL/GenBank/DDBJ databases">
        <title>Symmetric and asymmetric DNA N6-adenine methylation regulates different biological responses in Mucorales.</title>
        <authorList>
            <consortium name="Lawrence Berkeley National Laboratory"/>
            <person name="Lax C."/>
            <person name="Mondo S.J."/>
            <person name="Osorio-Concepcion M."/>
            <person name="Muszewska A."/>
            <person name="Corrochano-Luque M."/>
            <person name="Gutierrez G."/>
            <person name="Riley R."/>
            <person name="Lipzen A."/>
            <person name="Guo J."/>
            <person name="Hundley H."/>
            <person name="Amirebrahimi M."/>
            <person name="Ng V."/>
            <person name="Lorenzo-Gutierrez D."/>
            <person name="Binder U."/>
            <person name="Yang J."/>
            <person name="Song Y."/>
            <person name="Canovas D."/>
            <person name="Navarro E."/>
            <person name="Freitag M."/>
            <person name="Gabaldon T."/>
            <person name="Grigoriev I.V."/>
            <person name="Corrochano L.M."/>
            <person name="Nicolas F.E."/>
            <person name="Garre V."/>
        </authorList>
    </citation>
    <scope>NUCLEOTIDE SEQUENCE [LARGE SCALE GENOMIC DNA]</scope>
    <source>
        <strain evidence="3 4">L51</strain>
    </source>
</reference>
<comment type="caution">
    <text evidence="3">The sequence shown here is derived from an EMBL/GenBank/DDBJ whole genome shotgun (WGS) entry which is preliminary data.</text>
</comment>
<evidence type="ECO:0000313" key="3">
    <source>
        <dbReference type="EMBL" id="KAL0079759.1"/>
    </source>
</evidence>
<feature type="region of interest" description="Disordered" evidence="1">
    <location>
        <begin position="166"/>
        <end position="201"/>
    </location>
</feature>
<evidence type="ECO:0000256" key="2">
    <source>
        <dbReference type="SAM" id="SignalP"/>
    </source>
</evidence>
<dbReference type="EMBL" id="JBCLYO010000021">
    <property type="protein sequence ID" value="KAL0079759.1"/>
    <property type="molecule type" value="Genomic_DNA"/>
</dbReference>